<organism evidence="2 3">
    <name type="scientific">Zoarces viviparus</name>
    <name type="common">Viviparous eelpout</name>
    <name type="synonym">Blennius viviparus</name>
    <dbReference type="NCBI Taxonomy" id="48416"/>
    <lineage>
        <taxon>Eukaryota</taxon>
        <taxon>Metazoa</taxon>
        <taxon>Chordata</taxon>
        <taxon>Craniata</taxon>
        <taxon>Vertebrata</taxon>
        <taxon>Euteleostomi</taxon>
        <taxon>Actinopterygii</taxon>
        <taxon>Neopterygii</taxon>
        <taxon>Teleostei</taxon>
        <taxon>Neoteleostei</taxon>
        <taxon>Acanthomorphata</taxon>
        <taxon>Eupercaria</taxon>
        <taxon>Perciformes</taxon>
        <taxon>Cottioidei</taxon>
        <taxon>Zoarcales</taxon>
        <taxon>Zoarcidae</taxon>
        <taxon>Zoarcinae</taxon>
        <taxon>Zoarces</taxon>
    </lineage>
</organism>
<feature type="compositionally biased region" description="Basic and acidic residues" evidence="1">
    <location>
        <begin position="14"/>
        <end position="36"/>
    </location>
</feature>
<protein>
    <submittedName>
        <fullName evidence="2">Uncharacterized protein</fullName>
    </submittedName>
</protein>
<dbReference type="AlphaFoldDB" id="A0AAW1EJ72"/>
<accession>A0AAW1EJ72</accession>
<feature type="region of interest" description="Disordered" evidence="1">
    <location>
        <begin position="1"/>
        <end position="36"/>
    </location>
</feature>
<reference evidence="2 3" key="1">
    <citation type="journal article" date="2024" name="Genome Biol. Evol.">
        <title>Chromosome-level genome assembly of the viviparous eelpout Zoarces viviparus.</title>
        <authorList>
            <person name="Fuhrmann N."/>
            <person name="Brasseur M.V."/>
            <person name="Bakowski C.E."/>
            <person name="Podsiadlowski L."/>
            <person name="Prost S."/>
            <person name="Krehenwinkel H."/>
            <person name="Mayer C."/>
        </authorList>
    </citation>
    <scope>NUCLEOTIDE SEQUENCE [LARGE SCALE GENOMIC DNA]</scope>
    <source>
        <strain evidence="2">NO-MEL_2022_Ind0_liver</strain>
    </source>
</reference>
<dbReference type="EMBL" id="JBCEZU010000221">
    <property type="protein sequence ID" value="KAK9522297.1"/>
    <property type="molecule type" value="Genomic_DNA"/>
</dbReference>
<evidence type="ECO:0000256" key="1">
    <source>
        <dbReference type="SAM" id="MobiDB-lite"/>
    </source>
</evidence>
<evidence type="ECO:0000313" key="2">
    <source>
        <dbReference type="EMBL" id="KAK9522297.1"/>
    </source>
</evidence>
<gene>
    <name evidence="2" type="ORF">VZT92_018772</name>
</gene>
<proteinExistence type="predicted"/>
<sequence length="68" mass="7329">MEEHHAKAASAKRSSTDERALNRGEKSAADGGAERCADDLKSAKQPCVCCPQKMDSKHMVQELGPLFA</sequence>
<comment type="caution">
    <text evidence="2">The sequence shown here is derived from an EMBL/GenBank/DDBJ whole genome shotgun (WGS) entry which is preliminary data.</text>
</comment>
<dbReference type="Proteomes" id="UP001488805">
    <property type="component" value="Unassembled WGS sequence"/>
</dbReference>
<evidence type="ECO:0000313" key="3">
    <source>
        <dbReference type="Proteomes" id="UP001488805"/>
    </source>
</evidence>
<keyword evidence="3" id="KW-1185">Reference proteome</keyword>
<name>A0AAW1EJ72_ZOAVI</name>